<gene>
    <name evidence="2" type="ORF">EPI10_003028</name>
</gene>
<dbReference type="EMBL" id="SMMG02000007">
    <property type="protein sequence ID" value="KAA3468067.1"/>
    <property type="molecule type" value="Genomic_DNA"/>
</dbReference>
<feature type="compositionally biased region" description="Basic and acidic residues" evidence="1">
    <location>
        <begin position="95"/>
        <end position="115"/>
    </location>
</feature>
<dbReference type="Proteomes" id="UP000325315">
    <property type="component" value="Unassembled WGS sequence"/>
</dbReference>
<accession>A0A5B6VGB4</accession>
<feature type="region of interest" description="Disordered" evidence="1">
    <location>
        <begin position="1"/>
        <end position="35"/>
    </location>
</feature>
<evidence type="ECO:0000256" key="1">
    <source>
        <dbReference type="SAM" id="MobiDB-lite"/>
    </source>
</evidence>
<feature type="compositionally biased region" description="Acidic residues" evidence="1">
    <location>
        <begin position="78"/>
        <end position="94"/>
    </location>
</feature>
<dbReference type="OrthoDB" id="10543159at2759"/>
<name>A0A5B6VGB4_9ROSI</name>
<dbReference type="AlphaFoldDB" id="A0A5B6VGB4"/>
<comment type="caution">
    <text evidence="2">The sequence shown here is derived from an EMBL/GenBank/DDBJ whole genome shotgun (WGS) entry which is preliminary data.</text>
</comment>
<feature type="compositionally biased region" description="Pro residues" evidence="1">
    <location>
        <begin position="1"/>
        <end position="10"/>
    </location>
</feature>
<dbReference type="PANTHER" id="PTHR36011">
    <property type="entry name" value="BAT2 DOMAIN PROTEIN"/>
    <property type="match status" value="1"/>
</dbReference>
<sequence>MEAAKIPPPQQMEDKEEKESPEDEEEAKSGGGWGGRVFFTFSVLSDLQKAAAVAAEEITLNASEVAEKAAKTIADIQLAEDSECSSKEEEAEESSIEKDSEDHESEKLRKSALDR</sequence>
<evidence type="ECO:0000313" key="3">
    <source>
        <dbReference type="Proteomes" id="UP000325315"/>
    </source>
</evidence>
<keyword evidence="3" id="KW-1185">Reference proteome</keyword>
<reference evidence="2" key="1">
    <citation type="submission" date="2019-08" db="EMBL/GenBank/DDBJ databases">
        <authorList>
            <person name="Liu F."/>
        </authorList>
    </citation>
    <scope>NUCLEOTIDE SEQUENCE [LARGE SCALE GENOMIC DNA]</scope>
    <source>
        <strain evidence="2">PA1801</strain>
        <tissue evidence="2">Leaf</tissue>
    </source>
</reference>
<protein>
    <submittedName>
        <fullName evidence="2">BAT2 domain-containing protein 1</fullName>
    </submittedName>
</protein>
<dbReference type="PANTHER" id="PTHR36011:SF1">
    <property type="entry name" value="BAT2 DOMAIN PROTEIN"/>
    <property type="match status" value="1"/>
</dbReference>
<feature type="region of interest" description="Disordered" evidence="1">
    <location>
        <begin position="78"/>
        <end position="115"/>
    </location>
</feature>
<evidence type="ECO:0000313" key="2">
    <source>
        <dbReference type="EMBL" id="KAA3468067.1"/>
    </source>
</evidence>
<proteinExistence type="predicted"/>
<organism evidence="2 3">
    <name type="scientific">Gossypium australe</name>
    <dbReference type="NCBI Taxonomy" id="47621"/>
    <lineage>
        <taxon>Eukaryota</taxon>
        <taxon>Viridiplantae</taxon>
        <taxon>Streptophyta</taxon>
        <taxon>Embryophyta</taxon>
        <taxon>Tracheophyta</taxon>
        <taxon>Spermatophyta</taxon>
        <taxon>Magnoliopsida</taxon>
        <taxon>eudicotyledons</taxon>
        <taxon>Gunneridae</taxon>
        <taxon>Pentapetalae</taxon>
        <taxon>rosids</taxon>
        <taxon>malvids</taxon>
        <taxon>Malvales</taxon>
        <taxon>Malvaceae</taxon>
        <taxon>Malvoideae</taxon>
        <taxon>Gossypium</taxon>
    </lineage>
</organism>